<sequence length="324" mass="34556">MKATLGSSSPLLRSIVFDSFNPSLMGDALQGGQLAHVQLGPGRFRGTLWQSTLEEARIDWGRYNLPLVAVGELPRDVVTIGLLLHAGPESGSSEGRRLSGDDLLVIPEGHGLHIRLSPGTEWISLQVRRTALEAMGIELPSTVSTIHRIEPIDRAAVHSAAADLACIFGPGGAGDSGSASARALAACHSELVDVFARVIGTGQPSKVRGEAERRRILNRVDEYLESDNLAPLRMDAVCLAAGTTLHTLERTFRDALGVSPKRYFSLRRLAEARTALLEAAARRDSGASVTDIATGCGFVHLGRFSVDYKAAYGESPSDTLKGRA</sequence>
<evidence type="ECO:0000313" key="6">
    <source>
        <dbReference type="Proteomes" id="UP001363010"/>
    </source>
</evidence>
<name>A0ABU8W8A4_9BURK</name>
<proteinExistence type="predicted"/>
<evidence type="ECO:0000256" key="1">
    <source>
        <dbReference type="ARBA" id="ARBA00023015"/>
    </source>
</evidence>
<dbReference type="InterPro" id="IPR018060">
    <property type="entry name" value="HTH_AraC"/>
</dbReference>
<keyword evidence="1" id="KW-0805">Transcription regulation</keyword>
<dbReference type="Proteomes" id="UP001363010">
    <property type="component" value="Unassembled WGS sequence"/>
</dbReference>
<dbReference type="EMBL" id="JBBKZV010000023">
    <property type="protein sequence ID" value="MEJ8825501.1"/>
    <property type="molecule type" value="Genomic_DNA"/>
</dbReference>
<keyword evidence="3" id="KW-0804">Transcription</keyword>
<reference evidence="5 6" key="1">
    <citation type="submission" date="2024-03" db="EMBL/GenBank/DDBJ databases">
        <title>Novel species of the genus Variovorax.</title>
        <authorList>
            <person name="Liu Q."/>
            <person name="Xin Y.-H."/>
        </authorList>
    </citation>
    <scope>NUCLEOTIDE SEQUENCE [LARGE SCALE GENOMIC DNA]</scope>
    <source>
        <strain evidence="5 6">KACC 18501</strain>
    </source>
</reference>
<keyword evidence="2" id="KW-0238">DNA-binding</keyword>
<comment type="caution">
    <text evidence="5">The sequence shown here is derived from an EMBL/GenBank/DDBJ whole genome shotgun (WGS) entry which is preliminary data.</text>
</comment>
<dbReference type="InterPro" id="IPR050204">
    <property type="entry name" value="AraC_XylS_family_regulators"/>
</dbReference>
<evidence type="ECO:0000256" key="3">
    <source>
        <dbReference type="ARBA" id="ARBA00023163"/>
    </source>
</evidence>
<dbReference type="InterPro" id="IPR009057">
    <property type="entry name" value="Homeodomain-like_sf"/>
</dbReference>
<dbReference type="SUPFAM" id="SSF46689">
    <property type="entry name" value="Homeodomain-like"/>
    <property type="match status" value="2"/>
</dbReference>
<dbReference type="PANTHER" id="PTHR46796">
    <property type="entry name" value="HTH-TYPE TRANSCRIPTIONAL ACTIVATOR RHAS-RELATED"/>
    <property type="match status" value="1"/>
</dbReference>
<gene>
    <name evidence="5" type="ORF">WKW80_26340</name>
</gene>
<protein>
    <submittedName>
        <fullName evidence="5">Helix-turn-helix domain-containing protein</fullName>
    </submittedName>
</protein>
<dbReference type="PANTHER" id="PTHR46796:SF12">
    <property type="entry name" value="HTH-TYPE DNA-BINDING TRANSCRIPTIONAL ACTIVATOR EUTR"/>
    <property type="match status" value="1"/>
</dbReference>
<feature type="domain" description="HTH araC/xylS-type" evidence="4">
    <location>
        <begin position="218"/>
        <end position="322"/>
    </location>
</feature>
<evidence type="ECO:0000259" key="4">
    <source>
        <dbReference type="PROSITE" id="PS01124"/>
    </source>
</evidence>
<dbReference type="PROSITE" id="PS01124">
    <property type="entry name" value="HTH_ARAC_FAMILY_2"/>
    <property type="match status" value="1"/>
</dbReference>
<dbReference type="Pfam" id="PF12833">
    <property type="entry name" value="HTH_18"/>
    <property type="match status" value="1"/>
</dbReference>
<evidence type="ECO:0000313" key="5">
    <source>
        <dbReference type="EMBL" id="MEJ8825501.1"/>
    </source>
</evidence>
<organism evidence="5 6">
    <name type="scientific">Variovorax humicola</name>
    <dbReference type="NCBI Taxonomy" id="1769758"/>
    <lineage>
        <taxon>Bacteria</taxon>
        <taxon>Pseudomonadati</taxon>
        <taxon>Pseudomonadota</taxon>
        <taxon>Betaproteobacteria</taxon>
        <taxon>Burkholderiales</taxon>
        <taxon>Comamonadaceae</taxon>
        <taxon>Variovorax</taxon>
    </lineage>
</organism>
<evidence type="ECO:0000256" key="2">
    <source>
        <dbReference type="ARBA" id="ARBA00023125"/>
    </source>
</evidence>
<keyword evidence="6" id="KW-1185">Reference proteome</keyword>
<dbReference type="SMART" id="SM00342">
    <property type="entry name" value="HTH_ARAC"/>
    <property type="match status" value="1"/>
</dbReference>
<accession>A0ABU8W8A4</accession>
<dbReference type="RefSeq" id="WP_340366533.1">
    <property type="nucleotide sequence ID" value="NZ_JBBKZV010000023.1"/>
</dbReference>
<dbReference type="Gene3D" id="1.10.10.60">
    <property type="entry name" value="Homeodomain-like"/>
    <property type="match status" value="1"/>
</dbReference>